<dbReference type="PANTHER" id="PTHR31549">
    <property type="entry name" value="PROTEIN, PUTATIVE (DUF247)-RELATED-RELATED"/>
    <property type="match status" value="1"/>
</dbReference>
<dbReference type="InterPro" id="IPR004158">
    <property type="entry name" value="DUF247_pln"/>
</dbReference>
<name>A0ABD1P3L1_9LAMI</name>
<comment type="caution">
    <text evidence="1">The sequence shown here is derived from an EMBL/GenBank/DDBJ whole genome shotgun (WGS) entry which is preliminary data.</text>
</comment>
<sequence length="449" mass="50793">MEGMTTVGTKDWLISIENYDDGTTKKSLIGRVPPMLREIESNKKCYDPLVVSIGPYHYGKPELQDLEKLKIRFAHQFYRACDNDQVSIQELYAKVAEVAGDARKCYEEDWTTKCLNNESFIRMMFLDGCFILQYMNILTGEKGVDQLQAVKSSNLLFVWRDLFLLENQIPLLLLKKVEASTPSSRLRAALHDLLLQDPSRLREKNQGTSITWEESPHLLDLMRAYLIGTSGPGIIENPIYSPSSYWVPNRSVIELVKSGIHFKASKTTNFTDVDFKSYFIYGNLMLPPILVDDTTKPLLLNLAAYEMSPHGPSEFRVTSYICLMDSLISRAEDVKELREKRIIVNNLGSDEQLARLFNEIAAYVVLDPLAYADFNYHIAKYHKYGLPVQKVCVRLSINDMSISAFTVAKASESPSLPVTSSMHSSLPVPALPVTVAGVQAYSRPRRARL</sequence>
<dbReference type="Pfam" id="PF03140">
    <property type="entry name" value="DUF247"/>
    <property type="match status" value="1"/>
</dbReference>
<dbReference type="Proteomes" id="UP001604277">
    <property type="component" value="Unassembled WGS sequence"/>
</dbReference>
<gene>
    <name evidence="1" type="ORF">Fot_55728</name>
</gene>
<dbReference type="PANTHER" id="PTHR31549:SF149">
    <property type="entry name" value="ISOPRENOID SYNTHASE DOMAIN-CONTAINING PROTEIN"/>
    <property type="match status" value="1"/>
</dbReference>
<evidence type="ECO:0000313" key="1">
    <source>
        <dbReference type="EMBL" id="KAL2458458.1"/>
    </source>
</evidence>
<reference evidence="2" key="1">
    <citation type="submission" date="2024-07" db="EMBL/GenBank/DDBJ databases">
        <title>Two chromosome-level genome assemblies of Korean endemic species Abeliophyllum distichum and Forsythia ovata (Oleaceae).</title>
        <authorList>
            <person name="Jang H."/>
        </authorList>
    </citation>
    <scope>NUCLEOTIDE SEQUENCE [LARGE SCALE GENOMIC DNA]</scope>
</reference>
<keyword evidence="2" id="KW-1185">Reference proteome</keyword>
<evidence type="ECO:0000313" key="2">
    <source>
        <dbReference type="Proteomes" id="UP001604277"/>
    </source>
</evidence>
<protein>
    <submittedName>
        <fullName evidence="1">Uncharacterized protein</fullName>
    </submittedName>
</protein>
<dbReference type="EMBL" id="JBFOLJ010000029">
    <property type="protein sequence ID" value="KAL2458458.1"/>
    <property type="molecule type" value="Genomic_DNA"/>
</dbReference>
<accession>A0ABD1P3L1</accession>
<proteinExistence type="predicted"/>
<organism evidence="1 2">
    <name type="scientific">Forsythia ovata</name>
    <dbReference type="NCBI Taxonomy" id="205694"/>
    <lineage>
        <taxon>Eukaryota</taxon>
        <taxon>Viridiplantae</taxon>
        <taxon>Streptophyta</taxon>
        <taxon>Embryophyta</taxon>
        <taxon>Tracheophyta</taxon>
        <taxon>Spermatophyta</taxon>
        <taxon>Magnoliopsida</taxon>
        <taxon>eudicotyledons</taxon>
        <taxon>Gunneridae</taxon>
        <taxon>Pentapetalae</taxon>
        <taxon>asterids</taxon>
        <taxon>lamiids</taxon>
        <taxon>Lamiales</taxon>
        <taxon>Oleaceae</taxon>
        <taxon>Forsythieae</taxon>
        <taxon>Forsythia</taxon>
    </lineage>
</organism>
<dbReference type="AlphaFoldDB" id="A0ABD1P3L1"/>